<keyword evidence="2" id="KW-1185">Reference proteome</keyword>
<gene>
    <name evidence="1" type="ORF">QRX60_03555</name>
</gene>
<sequence length="74" mass="8137">MLDTTLTGQPTTEQRRLAMAAVKRHAHDSRDETELMAMLGLDHEPAAPHDSLSATELFELFAPLADERADALAH</sequence>
<proteinExistence type="predicted"/>
<evidence type="ECO:0000313" key="2">
    <source>
        <dbReference type="Proteomes" id="UP001239397"/>
    </source>
</evidence>
<organism evidence="1 2">
    <name type="scientific">Amycolatopsis mongoliensis</name>
    <dbReference type="NCBI Taxonomy" id="715475"/>
    <lineage>
        <taxon>Bacteria</taxon>
        <taxon>Bacillati</taxon>
        <taxon>Actinomycetota</taxon>
        <taxon>Actinomycetes</taxon>
        <taxon>Pseudonocardiales</taxon>
        <taxon>Pseudonocardiaceae</taxon>
        <taxon>Amycolatopsis</taxon>
    </lineage>
</organism>
<dbReference type="KEGG" id="amog:QRX60_03555"/>
<name>A0A9Y2JU18_9PSEU</name>
<accession>A0A9Y2JU18</accession>
<dbReference type="RefSeq" id="WP_285999361.1">
    <property type="nucleotide sequence ID" value="NZ_CP127295.1"/>
</dbReference>
<protein>
    <submittedName>
        <fullName evidence="1">Uncharacterized protein</fullName>
    </submittedName>
</protein>
<dbReference type="AlphaFoldDB" id="A0A9Y2JU18"/>
<reference evidence="1 2" key="1">
    <citation type="submission" date="2023-06" db="EMBL/GenBank/DDBJ databases">
        <authorList>
            <person name="Oyuntsetseg B."/>
            <person name="Kim S.B."/>
        </authorList>
    </citation>
    <scope>NUCLEOTIDE SEQUENCE [LARGE SCALE GENOMIC DNA]</scope>
    <source>
        <strain evidence="1 2">4-36</strain>
    </source>
</reference>
<evidence type="ECO:0000313" key="1">
    <source>
        <dbReference type="EMBL" id="WIY02959.1"/>
    </source>
</evidence>
<dbReference type="EMBL" id="CP127295">
    <property type="protein sequence ID" value="WIY02959.1"/>
    <property type="molecule type" value="Genomic_DNA"/>
</dbReference>
<dbReference type="Proteomes" id="UP001239397">
    <property type="component" value="Chromosome"/>
</dbReference>